<feature type="region of interest" description="Disordered" evidence="1">
    <location>
        <begin position="292"/>
        <end position="317"/>
    </location>
</feature>
<feature type="region of interest" description="Disordered" evidence="1">
    <location>
        <begin position="372"/>
        <end position="433"/>
    </location>
</feature>
<feature type="compositionally biased region" description="Basic and acidic residues" evidence="1">
    <location>
        <begin position="573"/>
        <end position="588"/>
    </location>
</feature>
<dbReference type="EMBL" id="ML978071">
    <property type="protein sequence ID" value="KAF2013985.1"/>
    <property type="molecule type" value="Genomic_DNA"/>
</dbReference>
<feature type="region of interest" description="Disordered" evidence="1">
    <location>
        <begin position="537"/>
        <end position="588"/>
    </location>
</feature>
<evidence type="ECO:0000313" key="3">
    <source>
        <dbReference type="Proteomes" id="UP000799778"/>
    </source>
</evidence>
<evidence type="ECO:0000313" key="2">
    <source>
        <dbReference type="EMBL" id="KAF2013985.1"/>
    </source>
</evidence>
<feature type="compositionally biased region" description="Acidic residues" evidence="1">
    <location>
        <begin position="548"/>
        <end position="557"/>
    </location>
</feature>
<dbReference type="GeneID" id="54288608"/>
<dbReference type="Proteomes" id="UP000799778">
    <property type="component" value="Unassembled WGS sequence"/>
</dbReference>
<feature type="compositionally biased region" description="Low complexity" evidence="1">
    <location>
        <begin position="403"/>
        <end position="433"/>
    </location>
</feature>
<name>A0A6A5XL37_9PLEO</name>
<accession>A0A6A5XL37</accession>
<reference evidence="2" key="1">
    <citation type="journal article" date="2020" name="Stud. Mycol.">
        <title>101 Dothideomycetes genomes: a test case for predicting lifestyles and emergence of pathogens.</title>
        <authorList>
            <person name="Haridas S."/>
            <person name="Albert R."/>
            <person name="Binder M."/>
            <person name="Bloem J."/>
            <person name="Labutti K."/>
            <person name="Salamov A."/>
            <person name="Andreopoulos B."/>
            <person name="Baker S."/>
            <person name="Barry K."/>
            <person name="Bills G."/>
            <person name="Bluhm B."/>
            <person name="Cannon C."/>
            <person name="Castanera R."/>
            <person name="Culley D."/>
            <person name="Daum C."/>
            <person name="Ezra D."/>
            <person name="Gonzalez J."/>
            <person name="Henrissat B."/>
            <person name="Kuo A."/>
            <person name="Liang C."/>
            <person name="Lipzen A."/>
            <person name="Lutzoni F."/>
            <person name="Magnuson J."/>
            <person name="Mondo S."/>
            <person name="Nolan M."/>
            <person name="Ohm R."/>
            <person name="Pangilinan J."/>
            <person name="Park H.-J."/>
            <person name="Ramirez L."/>
            <person name="Alfaro M."/>
            <person name="Sun H."/>
            <person name="Tritt A."/>
            <person name="Yoshinaga Y."/>
            <person name="Zwiers L.-H."/>
            <person name="Turgeon B."/>
            <person name="Goodwin S."/>
            <person name="Spatafora J."/>
            <person name="Crous P."/>
            <person name="Grigoriev I."/>
        </authorList>
    </citation>
    <scope>NUCLEOTIDE SEQUENCE</scope>
    <source>
        <strain evidence="2">CBS 175.79</strain>
    </source>
</reference>
<gene>
    <name evidence="2" type="ORF">BU24DRAFT_452763</name>
</gene>
<evidence type="ECO:0000256" key="1">
    <source>
        <dbReference type="SAM" id="MobiDB-lite"/>
    </source>
</evidence>
<proteinExistence type="predicted"/>
<organism evidence="2 3">
    <name type="scientific">Aaosphaeria arxii CBS 175.79</name>
    <dbReference type="NCBI Taxonomy" id="1450172"/>
    <lineage>
        <taxon>Eukaryota</taxon>
        <taxon>Fungi</taxon>
        <taxon>Dikarya</taxon>
        <taxon>Ascomycota</taxon>
        <taxon>Pezizomycotina</taxon>
        <taxon>Dothideomycetes</taxon>
        <taxon>Pleosporomycetidae</taxon>
        <taxon>Pleosporales</taxon>
        <taxon>Pleosporales incertae sedis</taxon>
        <taxon>Aaosphaeria</taxon>
    </lineage>
</organism>
<dbReference type="AlphaFoldDB" id="A0A6A5XL37"/>
<sequence length="588" mass="64476">MPETAYDRSIELQSDIAVQGECQHQGTTGLAHKDETVKQTISSLGNAMIEGEEIDSTIRGEITKIKASFDKIETHFVLGEEADIKRGKARADLMLFLLRLHQYTNTPDTTVSGRSEEEDQRCRSGQAEMNTKTCPSASASSASTTRTQFYDEFHRYLNITNRSTASFLCHLHALVAAAFDDDSMETRYDRMQSLLIDDFGIQSQEPLRLGDILRRLKNEDSGDSFVMPCAASNEHPGTMPTASWVNEDRDPWTDLDIFSSVFNVSVQQKDLGNTPSESRTVCQADCSKAAELQTKPASENPGTVAPTPQSPVGGELSVTSNASSIEMRPCEQAEQEIDPVELHSPVQKNFDQSSPISKDQLKQHMESAIKSLPTDVPWSDDGSTQNQKPEETPELSSSDQILSPERSASPEQSPSPEESPSSGKSPSPECSSSAPVLEACETFPSLNHNASVGSAEHALAKKQKIEVGLTSPKRSLHRLAKASIRWSIRTHLRFFDNVEDLDHNDFGPSSVRIESLVQKSIEIAPYTFSQTVIEQKAQEARDNGDQFDFTEDSDGDGSEGSAAGKEGSSSAMEAKEARMSREHMSSDN</sequence>
<protein>
    <submittedName>
        <fullName evidence="2">Uncharacterized protein</fullName>
    </submittedName>
</protein>
<dbReference type="RefSeq" id="XP_033382324.1">
    <property type="nucleotide sequence ID" value="XM_033531211.1"/>
</dbReference>
<feature type="compositionally biased region" description="Low complexity" evidence="1">
    <location>
        <begin position="559"/>
        <end position="571"/>
    </location>
</feature>
<keyword evidence="3" id="KW-1185">Reference proteome</keyword>